<name>A0A075WH43_ARCFL</name>
<dbReference type="EMBL" id="CP006577">
    <property type="protein sequence ID" value="AIG96898.1"/>
    <property type="molecule type" value="Genomic_DNA"/>
</dbReference>
<proteinExistence type="predicted"/>
<accession>A0A075WH43</accession>
<dbReference type="AlphaFoldDB" id="A0A075WH43"/>
<dbReference type="GeneID" id="24793612"/>
<dbReference type="HOGENOM" id="CLU_1801624_0_0_2"/>
<organism evidence="1 2">
    <name type="scientific">Archaeoglobus fulgidus DSM 8774</name>
    <dbReference type="NCBI Taxonomy" id="1344584"/>
    <lineage>
        <taxon>Archaea</taxon>
        <taxon>Methanobacteriati</taxon>
        <taxon>Methanobacteriota</taxon>
        <taxon>Archaeoglobi</taxon>
        <taxon>Archaeoglobales</taxon>
        <taxon>Archaeoglobaceae</taxon>
        <taxon>Archaeoglobus</taxon>
    </lineage>
</organism>
<dbReference type="RefSeq" id="WP_048094785.1">
    <property type="nucleotide sequence ID" value="NZ_CP006577.1"/>
</dbReference>
<gene>
    <name evidence="1" type="ORF">AFULGI_00000520</name>
</gene>
<evidence type="ECO:0000313" key="1">
    <source>
        <dbReference type="EMBL" id="AIG96898.1"/>
    </source>
</evidence>
<dbReference type="Proteomes" id="UP000028501">
    <property type="component" value="Chromosome"/>
</dbReference>
<dbReference type="KEGG" id="afg:AFULGI_00000520"/>
<reference evidence="1 2" key="1">
    <citation type="submission" date="2013-07" db="EMBL/GenBank/DDBJ databases">
        <title>Genome of Archaeoglobus fulgidus.</title>
        <authorList>
            <person name="Fiebig A."/>
            <person name="Birkeland N.-K."/>
        </authorList>
    </citation>
    <scope>NUCLEOTIDE SEQUENCE [LARGE SCALE GENOMIC DNA]</scope>
    <source>
        <strain evidence="1 2">DSM 8774</strain>
    </source>
</reference>
<evidence type="ECO:0000313" key="2">
    <source>
        <dbReference type="Proteomes" id="UP000028501"/>
    </source>
</evidence>
<sequence>MYRYPVEVIADTYLSKVGGYSYELDRNEIGINVKALEMNTSIIANETLATLKRFEEIRPYFLRRKFVVVGIEESMDCYEMSANGEVVLPEEMEGSMEVGESVIVNTVEAFRIDGDYSNVIKAIKWRLDNQILRN</sequence>
<protein>
    <submittedName>
        <fullName evidence="1">Uncharacterized protein</fullName>
    </submittedName>
</protein>